<evidence type="ECO:0000256" key="14">
    <source>
        <dbReference type="ARBA" id="ARBA00025471"/>
    </source>
</evidence>
<dbReference type="GO" id="GO:0070971">
    <property type="term" value="C:endoplasmic reticulum exit site"/>
    <property type="evidence" value="ECO:0007669"/>
    <property type="project" value="TreeGrafter"/>
</dbReference>
<evidence type="ECO:0000256" key="9">
    <source>
        <dbReference type="ARBA" id="ARBA00022824"/>
    </source>
</evidence>
<keyword evidence="11" id="KW-0653">Protein transport</keyword>
<name>A0AAV5RGU1_STABA</name>
<evidence type="ECO:0000256" key="3">
    <source>
        <dbReference type="ARBA" id="ARBA00009358"/>
    </source>
</evidence>
<dbReference type="InterPro" id="IPR015943">
    <property type="entry name" value="WD40/YVTN_repeat-like_dom_sf"/>
</dbReference>
<dbReference type="InterPro" id="IPR040251">
    <property type="entry name" value="SEC31-like"/>
</dbReference>
<dbReference type="Pfam" id="PF00400">
    <property type="entry name" value="WD40"/>
    <property type="match status" value="1"/>
</dbReference>
<keyword evidence="6" id="KW-0813">Transport</keyword>
<dbReference type="SMART" id="SM00320">
    <property type="entry name" value="WD40"/>
    <property type="match status" value="6"/>
</dbReference>
<dbReference type="GO" id="GO:0005198">
    <property type="term" value="F:structural molecule activity"/>
    <property type="evidence" value="ECO:0007669"/>
    <property type="project" value="TreeGrafter"/>
</dbReference>
<evidence type="ECO:0000256" key="10">
    <source>
        <dbReference type="ARBA" id="ARBA00022892"/>
    </source>
</evidence>
<evidence type="ECO:0000256" key="8">
    <source>
        <dbReference type="ARBA" id="ARBA00022737"/>
    </source>
</evidence>
<sequence length="1194" mass="127131">MKLKEIPRTATFAWSPDPEVPVIFTGTAAGAIDADFSTSSRLEKWSVDLLQSSPTHFRASEIAHVETESRFTDLAVSEDGKFVVGTQEGGVVSVWKADDLSLVHTNDTAHSSSVHTVAFNRKDSQRFATGGSHGELFVWNLDDLSSPIAAGTSSSQNHDEIKSVAWNNTASHILASAGTKGFTTIWDTKRRKEVLHLHYTSPSGNRVPFSSVQWHPFDTTKLVTASVDDNEPVICLWDLKNANSPEKVMRGHTKGVLSLDWCRFDENLLLSGGRDDSSRLWNPMEGTELGAYPLSVEWAFKTRFHPRLPDIFASASFDGKISIQSLQDTHGGSEKKTTNKSGNDFWETEDVMDAVHPSFVLQQAPRWLSRPISARFGFGGKLVIAREGKIEVKRISDNAFDLNGAKSLSDALKGGSFTEIIEDNKSDETWTIISQVISGEDVLDLGQSEEDAEKSDDEDEFNVIPQYAPTSDFKMLDGSLDASISKLMLNGDYEKAVSKLVDAGEVGDALLIASYGGPELIARCRNAYLSKFGDEKSYLRAAWSISNNNIDDLVDHAELSAWPEVLKYALKQTDQKLKDAASAKLSDRLAQAGEKENAIKVCLVSQNTGAVASLWLDELPQLEKKILEKGDSTAYSAHASALQQIVQRIAAVTTKFGLPSIKNPGAARLYSAFRDFADLASQHGDLELAKLFLDMLPEEFAAEKQRVNVATNQTSSAGRTERKNTTGRAATSNVAAYPLPSTPLTATPVKKMTTVRAAPSNFVPHDQTKGSAPTLNGMVPPMAASTNPLPVITPTILPPVVPGVGISPARASLAASLNDEAAATDAQIGADTPAPPPSSQNGHGTGAGWNDIVELPMPSRKAYASPKVVPPTRAAAATVAPPLSAQVPPVLTPGVPVVPAPHSHQPGVGPQANAAPTARAPAPRANPYASRSTTTRASSSTRTNAYAPANDSGSPAPAALYGRPPSRPYSTEGNVPIPAAAHAVVPPPPSVGPSAGAASTMGAVPPPPRSSNFRQTVVPPPAAAVQPPPQSTTSHVPAPPSSSLPPVSNVPAPVAAAPAPIRSPISISSTPVSANRVPKKPVDPKAIPAVAQPVYAAFNAELERVRPVIEVQYGKQYKDTVRRLDILYDQFTVPGSISADTIEKLVLLSNSIVGRDYNNANAALQDISTNHSSEVGEWMTGVKRLIKMSAGVPV</sequence>
<reference evidence="18 19" key="1">
    <citation type="journal article" date="2023" name="Elife">
        <title>Identification of key yeast species and microbe-microbe interactions impacting larval growth of Drosophila in the wild.</title>
        <authorList>
            <person name="Mure A."/>
            <person name="Sugiura Y."/>
            <person name="Maeda R."/>
            <person name="Honda K."/>
            <person name="Sakurai N."/>
            <person name="Takahashi Y."/>
            <person name="Watada M."/>
            <person name="Katoh T."/>
            <person name="Gotoh A."/>
            <person name="Gotoh Y."/>
            <person name="Taniguchi I."/>
            <person name="Nakamura K."/>
            <person name="Hayashi T."/>
            <person name="Katayama T."/>
            <person name="Uemura T."/>
            <person name="Hattori Y."/>
        </authorList>
    </citation>
    <scope>NUCLEOTIDE SEQUENCE [LARGE SCALE GENOMIC DNA]</scope>
    <source>
        <strain evidence="18 19">SB-73</strain>
    </source>
</reference>
<keyword evidence="10" id="KW-0931">ER-Golgi transport</keyword>
<feature type="compositionally biased region" description="Low complexity" evidence="16">
    <location>
        <begin position="910"/>
        <end position="943"/>
    </location>
</feature>
<dbReference type="PANTHER" id="PTHR13923">
    <property type="entry name" value="SEC31-RELATED PROTEIN"/>
    <property type="match status" value="1"/>
</dbReference>
<evidence type="ECO:0000256" key="16">
    <source>
        <dbReference type="SAM" id="MobiDB-lite"/>
    </source>
</evidence>
<comment type="similarity">
    <text evidence="3">Belongs to the WD repeat SEC31 family.</text>
</comment>
<comment type="function">
    <text evidence="14">Component of the coat protein complex II (COPII) which promotes the formation of transport vesicles from the endoplasmic reticulum (ER). The coat has two main functions, the physical deformation of the endoplasmic reticulum membrane into vesicles and the selection of cargo molecules.</text>
</comment>
<accession>A0AAV5RGU1</accession>
<dbReference type="Gene3D" id="1.20.940.10">
    <property type="entry name" value="Functional domain of the splicing factor Prp18"/>
    <property type="match status" value="1"/>
</dbReference>
<organism evidence="18 19">
    <name type="scientific">Starmerella bacillaris</name>
    <name type="common">Yeast</name>
    <name type="synonym">Candida zemplinina</name>
    <dbReference type="NCBI Taxonomy" id="1247836"/>
    <lineage>
        <taxon>Eukaryota</taxon>
        <taxon>Fungi</taxon>
        <taxon>Dikarya</taxon>
        <taxon>Ascomycota</taxon>
        <taxon>Saccharomycotina</taxon>
        <taxon>Dipodascomycetes</taxon>
        <taxon>Dipodascales</taxon>
        <taxon>Trichomonascaceae</taxon>
        <taxon>Starmerella</taxon>
    </lineage>
</organism>
<feature type="repeat" description="WD" evidence="15">
    <location>
        <begin position="249"/>
        <end position="282"/>
    </location>
</feature>
<dbReference type="InterPro" id="IPR036322">
    <property type="entry name" value="WD40_repeat_dom_sf"/>
</dbReference>
<evidence type="ECO:0000259" key="17">
    <source>
        <dbReference type="Pfam" id="PF07304"/>
    </source>
</evidence>
<keyword evidence="7 15" id="KW-0853">WD repeat</keyword>
<proteinExistence type="inferred from homology"/>
<dbReference type="PROSITE" id="PS50294">
    <property type="entry name" value="WD_REPEATS_REGION"/>
    <property type="match status" value="1"/>
</dbReference>
<dbReference type="InterPro" id="IPR001680">
    <property type="entry name" value="WD40_rpt"/>
</dbReference>
<evidence type="ECO:0000313" key="19">
    <source>
        <dbReference type="Proteomes" id="UP001362899"/>
    </source>
</evidence>
<feature type="repeat" description="WD" evidence="15">
    <location>
        <begin position="107"/>
        <end position="142"/>
    </location>
</feature>
<evidence type="ECO:0000256" key="11">
    <source>
        <dbReference type="ARBA" id="ARBA00022927"/>
    </source>
</evidence>
<feature type="region of interest" description="Disordered" evidence="16">
    <location>
        <begin position="899"/>
        <end position="974"/>
    </location>
</feature>
<keyword evidence="19" id="KW-1185">Reference proteome</keyword>
<evidence type="ECO:0000256" key="4">
    <source>
        <dbReference type="ARBA" id="ARBA00013507"/>
    </source>
</evidence>
<evidence type="ECO:0000256" key="13">
    <source>
        <dbReference type="ARBA" id="ARBA00023329"/>
    </source>
</evidence>
<protein>
    <recommendedName>
        <fullName evidence="5">Protein transport protein SEC31</fullName>
    </recommendedName>
    <alternativeName>
        <fullName evidence="4">Protein transport protein sec31</fullName>
    </alternativeName>
</protein>
<dbReference type="Gene3D" id="2.130.10.10">
    <property type="entry name" value="YVTN repeat-like/Quinoprotein amine dehydrogenase"/>
    <property type="match status" value="1"/>
</dbReference>
<evidence type="ECO:0000256" key="12">
    <source>
        <dbReference type="ARBA" id="ARBA00023136"/>
    </source>
</evidence>
<keyword evidence="9" id="KW-0256">Endoplasmic reticulum</keyword>
<evidence type="ECO:0000313" key="18">
    <source>
        <dbReference type="EMBL" id="GMM50799.1"/>
    </source>
</evidence>
<evidence type="ECO:0000256" key="7">
    <source>
        <dbReference type="ARBA" id="ARBA00022574"/>
    </source>
</evidence>
<dbReference type="GO" id="GO:0090110">
    <property type="term" value="P:COPII-coated vesicle cargo loading"/>
    <property type="evidence" value="ECO:0007669"/>
    <property type="project" value="TreeGrafter"/>
</dbReference>
<dbReference type="AlphaFoldDB" id="A0AAV5RGU1"/>
<feature type="region of interest" description="Disordered" evidence="16">
    <location>
        <begin position="988"/>
        <end position="1047"/>
    </location>
</feature>
<evidence type="ECO:0000256" key="2">
    <source>
        <dbReference type="ARBA" id="ARBA00004397"/>
    </source>
</evidence>
<comment type="caution">
    <text evidence="18">The sequence shown here is derived from an EMBL/GenBank/DDBJ whole genome shotgun (WGS) entry which is preliminary data.</text>
</comment>
<dbReference type="PROSITE" id="PS50082">
    <property type="entry name" value="WD_REPEATS_2"/>
    <property type="match status" value="2"/>
</dbReference>
<dbReference type="GO" id="GO:0007029">
    <property type="term" value="P:endoplasmic reticulum organization"/>
    <property type="evidence" value="ECO:0007669"/>
    <property type="project" value="TreeGrafter"/>
</dbReference>
<dbReference type="PANTHER" id="PTHR13923:SF11">
    <property type="entry name" value="SECRETORY 31, ISOFORM D"/>
    <property type="match status" value="1"/>
</dbReference>
<dbReference type="EMBL" id="BTGC01000003">
    <property type="protein sequence ID" value="GMM50799.1"/>
    <property type="molecule type" value="Genomic_DNA"/>
</dbReference>
<dbReference type="GO" id="GO:0030127">
    <property type="term" value="C:COPII vesicle coat"/>
    <property type="evidence" value="ECO:0007669"/>
    <property type="project" value="TreeGrafter"/>
</dbReference>
<dbReference type="SUPFAM" id="SSF50978">
    <property type="entry name" value="WD40 repeat-like"/>
    <property type="match status" value="1"/>
</dbReference>
<dbReference type="GO" id="GO:0015031">
    <property type="term" value="P:protein transport"/>
    <property type="evidence" value="ECO:0007669"/>
    <property type="project" value="UniProtKB-KW"/>
</dbReference>
<evidence type="ECO:0000256" key="5">
    <source>
        <dbReference type="ARBA" id="ARBA00021236"/>
    </source>
</evidence>
<evidence type="ECO:0000256" key="1">
    <source>
        <dbReference type="ARBA" id="ARBA00004299"/>
    </source>
</evidence>
<dbReference type="GO" id="GO:0005789">
    <property type="term" value="C:endoplasmic reticulum membrane"/>
    <property type="evidence" value="ECO:0007669"/>
    <property type="project" value="UniProtKB-SubCell"/>
</dbReference>
<gene>
    <name evidence="18" type="ORF">DASB73_017570</name>
</gene>
<dbReference type="Proteomes" id="UP001362899">
    <property type="component" value="Unassembled WGS sequence"/>
</dbReference>
<keyword evidence="13" id="KW-0968">Cytoplasmic vesicle</keyword>
<dbReference type="Gene3D" id="1.25.40.1030">
    <property type="match status" value="1"/>
</dbReference>
<feature type="domain" description="SRA1/Sec31" evidence="17">
    <location>
        <begin position="1054"/>
        <end position="1187"/>
    </location>
</feature>
<keyword evidence="12" id="KW-0472">Membrane</keyword>
<evidence type="ECO:0000256" key="15">
    <source>
        <dbReference type="PROSITE-ProRule" id="PRU00221"/>
    </source>
</evidence>
<comment type="subcellular location">
    <subcellularLocation>
        <location evidence="1">Cytoplasmic vesicle</location>
        <location evidence="1">COPII-coated vesicle membrane</location>
        <topology evidence="1">Peripheral membrane protein</topology>
        <orientation evidence="1">Cytoplasmic side</orientation>
    </subcellularLocation>
    <subcellularLocation>
        <location evidence="2">Endoplasmic reticulum membrane</location>
        <topology evidence="2">Peripheral membrane protein</topology>
        <orientation evidence="2">Cytoplasmic side</orientation>
    </subcellularLocation>
</comment>
<dbReference type="Pfam" id="PF07304">
    <property type="entry name" value="SRA1"/>
    <property type="match status" value="1"/>
</dbReference>
<evidence type="ECO:0000256" key="6">
    <source>
        <dbReference type="ARBA" id="ARBA00022448"/>
    </source>
</evidence>
<keyword evidence="8" id="KW-0677">Repeat</keyword>
<feature type="compositionally biased region" description="Pro residues" evidence="16">
    <location>
        <begin position="1018"/>
        <end position="1030"/>
    </location>
</feature>
<dbReference type="InterPro" id="IPR009917">
    <property type="entry name" value="SRA1/Sec31"/>
</dbReference>
<feature type="region of interest" description="Disordered" evidence="16">
    <location>
        <begin position="824"/>
        <end position="850"/>
    </location>
</feature>